<dbReference type="RefSeq" id="XP_067765653.1">
    <property type="nucleotide sequence ID" value="XM_067906385.1"/>
</dbReference>
<dbReference type="GeneID" id="94296518"/>
<gene>
    <name evidence="1" type="ORF">SS50377_22495</name>
</gene>
<dbReference type="EMBL" id="AUWU02000003">
    <property type="protein sequence ID" value="KAH0574880.1"/>
    <property type="molecule type" value="Genomic_DNA"/>
</dbReference>
<dbReference type="Proteomes" id="UP000018208">
    <property type="component" value="Unassembled WGS sequence"/>
</dbReference>
<protein>
    <submittedName>
        <fullName evidence="1">Uncharacterized protein</fullName>
    </submittedName>
</protein>
<proteinExistence type="predicted"/>
<dbReference type="AlphaFoldDB" id="A0A9P8RZI9"/>
<sequence>MQKTIRKQKRPILFQRRILSTVYEASEEEEFHTSLPSLPPLFQFKPTHAEKVSLFNHQISQPIPPTFSFQRKSRLQIHRFSENDDFISQLKQFKQSHQPNNNCQ</sequence>
<accession>A0A9P8RZI9</accession>
<evidence type="ECO:0000313" key="1">
    <source>
        <dbReference type="EMBL" id="KAH0574880.1"/>
    </source>
</evidence>
<evidence type="ECO:0000313" key="2">
    <source>
        <dbReference type="Proteomes" id="UP000018208"/>
    </source>
</evidence>
<keyword evidence="2" id="KW-1185">Reference proteome</keyword>
<name>A0A9P8RZI9_9EUKA</name>
<comment type="caution">
    <text evidence="1">The sequence shown here is derived from an EMBL/GenBank/DDBJ whole genome shotgun (WGS) entry which is preliminary data.</text>
</comment>
<reference evidence="1 2" key="1">
    <citation type="journal article" date="2014" name="PLoS Genet.">
        <title>The Genome of Spironucleus salmonicida Highlights a Fish Pathogen Adapted to Fluctuating Environments.</title>
        <authorList>
            <person name="Xu F."/>
            <person name="Jerlstrom-Hultqvist J."/>
            <person name="Einarsson E."/>
            <person name="Astvaldsson A."/>
            <person name="Svard S.G."/>
            <person name="Andersson J.O."/>
        </authorList>
    </citation>
    <scope>NUCLEOTIDE SEQUENCE [LARGE SCALE GENOMIC DNA]</scope>
    <source>
        <strain evidence="1 2">ATCC 50377</strain>
    </source>
</reference>
<dbReference type="KEGG" id="ssao:94296518"/>
<organism evidence="1 2">
    <name type="scientific">Spironucleus salmonicida</name>
    <dbReference type="NCBI Taxonomy" id="348837"/>
    <lineage>
        <taxon>Eukaryota</taxon>
        <taxon>Metamonada</taxon>
        <taxon>Diplomonadida</taxon>
        <taxon>Hexamitidae</taxon>
        <taxon>Hexamitinae</taxon>
        <taxon>Spironucleus</taxon>
    </lineage>
</organism>